<dbReference type="RefSeq" id="XP_025378192.1">
    <property type="nucleotide sequence ID" value="XM_025524087.1"/>
</dbReference>
<feature type="compositionally biased region" description="Polar residues" evidence="1">
    <location>
        <begin position="440"/>
        <end position="459"/>
    </location>
</feature>
<dbReference type="GeneID" id="37046003"/>
<feature type="compositionally biased region" description="Polar residues" evidence="1">
    <location>
        <begin position="586"/>
        <end position="602"/>
    </location>
</feature>
<feature type="compositionally biased region" description="Basic and acidic residues" evidence="1">
    <location>
        <begin position="863"/>
        <end position="873"/>
    </location>
</feature>
<feature type="region of interest" description="Disordered" evidence="1">
    <location>
        <begin position="222"/>
        <end position="316"/>
    </location>
</feature>
<dbReference type="Proteomes" id="UP000245768">
    <property type="component" value="Unassembled WGS sequence"/>
</dbReference>
<feature type="compositionally biased region" description="Low complexity" evidence="1">
    <location>
        <begin position="302"/>
        <end position="314"/>
    </location>
</feature>
<evidence type="ECO:0000313" key="2">
    <source>
        <dbReference type="EMBL" id="PWN90994.1"/>
    </source>
</evidence>
<dbReference type="EMBL" id="KZ819636">
    <property type="protein sequence ID" value="PWN90994.1"/>
    <property type="molecule type" value="Genomic_DNA"/>
</dbReference>
<organism evidence="2 3">
    <name type="scientific">Acaromyces ingoldii</name>
    <dbReference type="NCBI Taxonomy" id="215250"/>
    <lineage>
        <taxon>Eukaryota</taxon>
        <taxon>Fungi</taxon>
        <taxon>Dikarya</taxon>
        <taxon>Basidiomycota</taxon>
        <taxon>Ustilaginomycotina</taxon>
        <taxon>Exobasidiomycetes</taxon>
        <taxon>Exobasidiales</taxon>
        <taxon>Cryptobasidiaceae</taxon>
        <taxon>Acaromyces</taxon>
    </lineage>
</organism>
<feature type="compositionally biased region" description="Polar residues" evidence="1">
    <location>
        <begin position="621"/>
        <end position="630"/>
    </location>
</feature>
<feature type="compositionally biased region" description="Low complexity" evidence="1">
    <location>
        <begin position="482"/>
        <end position="495"/>
    </location>
</feature>
<proteinExistence type="predicted"/>
<evidence type="ECO:0000256" key="1">
    <source>
        <dbReference type="SAM" id="MobiDB-lite"/>
    </source>
</evidence>
<protein>
    <submittedName>
        <fullName evidence="2">Uncharacterized protein</fullName>
    </submittedName>
</protein>
<feature type="region of interest" description="Disordered" evidence="1">
    <location>
        <begin position="841"/>
        <end position="973"/>
    </location>
</feature>
<feature type="compositionally biased region" description="Low complexity" evidence="1">
    <location>
        <begin position="538"/>
        <end position="579"/>
    </location>
</feature>
<feature type="region of interest" description="Disordered" evidence="1">
    <location>
        <begin position="140"/>
        <end position="179"/>
    </location>
</feature>
<evidence type="ECO:0000313" key="3">
    <source>
        <dbReference type="Proteomes" id="UP000245768"/>
    </source>
</evidence>
<feature type="compositionally biased region" description="Low complexity" evidence="1">
    <location>
        <begin position="373"/>
        <end position="391"/>
    </location>
</feature>
<dbReference type="AlphaFoldDB" id="A0A316YQA1"/>
<feature type="compositionally biased region" description="Polar residues" evidence="1">
    <location>
        <begin position="396"/>
        <end position="413"/>
    </location>
</feature>
<feature type="compositionally biased region" description="Low complexity" evidence="1">
    <location>
        <begin position="242"/>
        <end position="269"/>
    </location>
</feature>
<feature type="region of interest" description="Disordered" evidence="1">
    <location>
        <begin position="366"/>
        <end position="464"/>
    </location>
</feature>
<sequence length="973" mass="103388">MAHTQAQLRGSIEDCCGRISSLERAHEANRPALAQLDSLQEGAASVERRMRIIETAQIQLQETCDSLRSEAKRHFVEGRRRLDAMDTKLAQASSAAATSTSSKDEEKARATKLLELLKPQLSSIVAHTVIHVLGEMQAPRTATGQQDSNMVSPSASSIFSSCRTASDAADSPTKEPAPQLDLQQRLALERLIHHSDRLVKDGGMRYQPILSAPVFGATSTFQRRGSGAQAPSPSPTFRPPHSARASSPTPSATASQASRAASCQATTSSKPPWANSLWYNPSVQPEQAPTQAPAQTPPPPQTQSQSQSQSQLQTVRTLQVSASNVAVTTPAGAKNGAMAALKKEANEAQSANVVSAIQDLVSQVHLGDGTRPRSSSRSSSGQASAATGSASDHSNDTANTTPAEVSSSVTPSTVFRPAATDPALTTSRASANAASVASSRPTPSSASNRPTPSSDTATGSRGAAGVDGVATTAQAPAKHILPAPKSNAPPSSAASRIPGIPADSTRPNSKKSSAVASKENSANPTQTTSSNVVDLVSPETAPTASQTQTSSNTQSPSSQVSPIQRPDTTPAAATKSPPTRCELRQETSATTSPTVTRASSAEKSAEHVAGPRSEPPRATEGASTHGQETTGGREDNDSGDGGDARSHSPRMHTSTSREVARRAMDHLFDPDFLPERAPWYRRCLYASRHFSDVPVLAYLDLSKSPLIVNVNQTTNVTRISRTLADILREHARRGLGTNEPPVFSEEGDLCSMVLQIPGRDVHTGDVDFVIRMFHFLIVPDARLVKDIVIGKDQLGRNCLTHKPRGQLLFTSRSGSEIMVTQTKKAYPPAARRCNTTTHYERAAAEGHREHPREQQSTMTAYTDAREPSPRRWPDPAQQQQQQQHMHRYSPPETADSNQGTHGASRKHARDEEGEDGGEAAPFRPAPPVRQRTAPTAAAYEHGSGSPPDASRGGVSLRERLAPAPIPSLLERIS</sequence>
<reference evidence="2 3" key="1">
    <citation type="journal article" date="2018" name="Mol. Biol. Evol.">
        <title>Broad Genomic Sampling Reveals a Smut Pathogenic Ancestry of the Fungal Clade Ustilaginomycotina.</title>
        <authorList>
            <person name="Kijpornyongpan T."/>
            <person name="Mondo S.J."/>
            <person name="Barry K."/>
            <person name="Sandor L."/>
            <person name="Lee J."/>
            <person name="Lipzen A."/>
            <person name="Pangilinan J."/>
            <person name="LaButti K."/>
            <person name="Hainaut M."/>
            <person name="Henrissat B."/>
            <person name="Grigoriev I.V."/>
            <person name="Spatafora J.W."/>
            <person name="Aime M.C."/>
        </authorList>
    </citation>
    <scope>NUCLEOTIDE SEQUENCE [LARGE SCALE GENOMIC DNA]</scope>
    <source>
        <strain evidence="2 3">MCA 4198</strain>
    </source>
</reference>
<gene>
    <name evidence="2" type="ORF">FA10DRAFT_286663</name>
</gene>
<feature type="compositionally biased region" description="Basic and acidic residues" evidence="1">
    <location>
        <begin position="841"/>
        <end position="853"/>
    </location>
</feature>
<feature type="compositionally biased region" description="Basic and acidic residues" evidence="1">
    <location>
        <begin position="631"/>
        <end position="646"/>
    </location>
</feature>
<dbReference type="STRING" id="215250.A0A316YQA1"/>
<feature type="compositionally biased region" description="Polar residues" evidence="1">
    <location>
        <begin position="505"/>
        <end position="532"/>
    </location>
</feature>
<name>A0A316YQA1_9BASI</name>
<feature type="compositionally biased region" description="Low complexity" evidence="1">
    <location>
        <begin position="427"/>
        <end position="439"/>
    </location>
</feature>
<dbReference type="InParanoid" id="A0A316YQA1"/>
<feature type="region of interest" description="Disordered" evidence="1">
    <location>
        <begin position="478"/>
        <end position="658"/>
    </location>
</feature>
<accession>A0A316YQA1</accession>
<feature type="compositionally biased region" description="Polar residues" evidence="1">
    <location>
        <begin position="140"/>
        <end position="164"/>
    </location>
</feature>
<feature type="compositionally biased region" description="Low complexity" evidence="1">
    <location>
        <begin position="284"/>
        <end position="294"/>
    </location>
</feature>
<keyword evidence="3" id="KW-1185">Reference proteome</keyword>